<dbReference type="AlphaFoldDB" id="A0A9Q0JZS7"/>
<evidence type="ECO:0000313" key="2">
    <source>
        <dbReference type="EMBL" id="KAJ4957946.1"/>
    </source>
</evidence>
<accession>A0A9Q0JZS7</accession>
<keyword evidence="1" id="KW-0472">Membrane</keyword>
<keyword evidence="3" id="KW-1185">Reference proteome</keyword>
<evidence type="ECO:0000313" key="3">
    <source>
        <dbReference type="Proteomes" id="UP001141806"/>
    </source>
</evidence>
<reference evidence="2" key="1">
    <citation type="journal article" date="2023" name="Plant J.">
        <title>The genome of the king protea, Protea cynaroides.</title>
        <authorList>
            <person name="Chang J."/>
            <person name="Duong T.A."/>
            <person name="Schoeman C."/>
            <person name="Ma X."/>
            <person name="Roodt D."/>
            <person name="Barker N."/>
            <person name="Li Z."/>
            <person name="Van de Peer Y."/>
            <person name="Mizrachi E."/>
        </authorList>
    </citation>
    <scope>NUCLEOTIDE SEQUENCE</scope>
    <source>
        <tissue evidence="2">Young leaves</tissue>
    </source>
</reference>
<feature type="transmembrane region" description="Helical" evidence="1">
    <location>
        <begin position="49"/>
        <end position="72"/>
    </location>
</feature>
<name>A0A9Q0JZS7_9MAGN</name>
<proteinExistence type="predicted"/>
<protein>
    <submittedName>
        <fullName evidence="2">Uncharacterized protein</fullName>
    </submittedName>
</protein>
<organism evidence="2 3">
    <name type="scientific">Protea cynaroides</name>
    <dbReference type="NCBI Taxonomy" id="273540"/>
    <lineage>
        <taxon>Eukaryota</taxon>
        <taxon>Viridiplantae</taxon>
        <taxon>Streptophyta</taxon>
        <taxon>Embryophyta</taxon>
        <taxon>Tracheophyta</taxon>
        <taxon>Spermatophyta</taxon>
        <taxon>Magnoliopsida</taxon>
        <taxon>Proteales</taxon>
        <taxon>Proteaceae</taxon>
        <taxon>Protea</taxon>
    </lineage>
</organism>
<dbReference type="EMBL" id="JAMYWD010000010">
    <property type="protein sequence ID" value="KAJ4957946.1"/>
    <property type="molecule type" value="Genomic_DNA"/>
</dbReference>
<gene>
    <name evidence="2" type="ORF">NE237_025057</name>
</gene>
<keyword evidence="1" id="KW-0812">Transmembrane</keyword>
<evidence type="ECO:0000256" key="1">
    <source>
        <dbReference type="SAM" id="Phobius"/>
    </source>
</evidence>
<comment type="caution">
    <text evidence="2">The sequence shown here is derived from an EMBL/GenBank/DDBJ whole genome shotgun (WGS) entry which is preliminary data.</text>
</comment>
<dbReference type="OrthoDB" id="361580at2759"/>
<sequence length="83" mass="9365">MFLGVIGQVSAWFDRGKSGCLAFRIFQVADAVFKIPDKPWTVPWTAETILQVMLLWIASFWFVGSWIIPFLAHAAGFSKESDI</sequence>
<keyword evidence="1" id="KW-1133">Transmembrane helix</keyword>
<dbReference type="Proteomes" id="UP001141806">
    <property type="component" value="Unassembled WGS sequence"/>
</dbReference>